<dbReference type="EMBL" id="JYDL01000115">
    <property type="protein sequence ID" value="KRX16067.1"/>
    <property type="molecule type" value="Genomic_DNA"/>
</dbReference>
<dbReference type="OrthoDB" id="10387414at2759"/>
<accession>A0A0V0RNI5</accession>
<protein>
    <submittedName>
        <fullName evidence="1">Uncharacterized protein</fullName>
    </submittedName>
</protein>
<evidence type="ECO:0000313" key="1">
    <source>
        <dbReference type="EMBL" id="KRX16067.1"/>
    </source>
</evidence>
<keyword evidence="2" id="KW-1185">Reference proteome</keyword>
<comment type="caution">
    <text evidence="1">The sequence shown here is derived from an EMBL/GenBank/DDBJ whole genome shotgun (WGS) entry which is preliminary data.</text>
</comment>
<name>A0A0V0RNI5_9BILA</name>
<sequence>MDFKGINPSKTIIELQQTCPDGSVLHKLGRWLCMDIGNEPTLESHYFKADGQFPLDLCLRLPLINGNV</sequence>
<proteinExistence type="predicted"/>
<dbReference type="Proteomes" id="UP000054630">
    <property type="component" value="Unassembled WGS sequence"/>
</dbReference>
<reference evidence="1 2" key="1">
    <citation type="submission" date="2015-01" db="EMBL/GenBank/DDBJ databases">
        <title>Evolution of Trichinella species and genotypes.</title>
        <authorList>
            <person name="Korhonen P.K."/>
            <person name="Edoardo P."/>
            <person name="Giuseppe L.R."/>
            <person name="Gasser R.B."/>
        </authorList>
    </citation>
    <scope>NUCLEOTIDE SEQUENCE [LARGE SCALE GENOMIC DNA]</scope>
    <source>
        <strain evidence="1">ISS37</strain>
    </source>
</reference>
<organism evidence="1 2">
    <name type="scientific">Trichinella nelsoni</name>
    <dbReference type="NCBI Taxonomy" id="6336"/>
    <lineage>
        <taxon>Eukaryota</taxon>
        <taxon>Metazoa</taxon>
        <taxon>Ecdysozoa</taxon>
        <taxon>Nematoda</taxon>
        <taxon>Enoplea</taxon>
        <taxon>Dorylaimia</taxon>
        <taxon>Trichinellida</taxon>
        <taxon>Trichinellidae</taxon>
        <taxon>Trichinella</taxon>
    </lineage>
</organism>
<dbReference type="AlphaFoldDB" id="A0A0V0RNI5"/>
<evidence type="ECO:0000313" key="2">
    <source>
        <dbReference type="Proteomes" id="UP000054630"/>
    </source>
</evidence>
<gene>
    <name evidence="1" type="ORF">T07_5934</name>
</gene>